<feature type="domain" description="SseB protein N-terminal" evidence="1">
    <location>
        <begin position="18"/>
        <end position="132"/>
    </location>
</feature>
<dbReference type="Pfam" id="PF07179">
    <property type="entry name" value="SseB"/>
    <property type="match status" value="1"/>
</dbReference>
<reference evidence="2 3" key="1">
    <citation type="submission" date="2020-02" db="EMBL/GenBank/DDBJ databases">
        <title>Full genome sequence of Nocardioides sp. R-3366.</title>
        <authorList>
            <person name="Im W.-T."/>
        </authorList>
    </citation>
    <scope>NUCLEOTIDE SEQUENCE [LARGE SCALE GENOMIC DNA]</scope>
    <source>
        <strain evidence="2 3">R-3366</strain>
    </source>
</reference>
<dbReference type="KEGG" id="nano:G5V58_12325"/>
<dbReference type="InterPro" id="IPR009839">
    <property type="entry name" value="SseB_N"/>
</dbReference>
<dbReference type="Proteomes" id="UP000502996">
    <property type="component" value="Chromosome"/>
</dbReference>
<name>A0A6G6WL56_9ACTN</name>
<dbReference type="EMBL" id="CP049257">
    <property type="protein sequence ID" value="QIG45936.1"/>
    <property type="molecule type" value="Genomic_DNA"/>
</dbReference>
<evidence type="ECO:0000259" key="1">
    <source>
        <dbReference type="Pfam" id="PF07179"/>
    </source>
</evidence>
<sequence>MIAGAGAPDDAGLADPALVAALAAYDADPAREPEVLAALGEARLLVPVVAQLGEAETGPDGLVRDKSADMATVSMRSADGRLALLAFTSLETLHRWDPQARPVPVPARTAALAALQDGAEALLLDTAGPVRYVAAVGVPGEHPVTIER</sequence>
<keyword evidence="3" id="KW-1185">Reference proteome</keyword>
<proteinExistence type="predicted"/>
<dbReference type="AlphaFoldDB" id="A0A6G6WL56"/>
<accession>A0A6G6WL56</accession>
<organism evidence="2 3">
    <name type="scientific">Nocardioides anomalus</name>
    <dbReference type="NCBI Taxonomy" id="2712223"/>
    <lineage>
        <taxon>Bacteria</taxon>
        <taxon>Bacillati</taxon>
        <taxon>Actinomycetota</taxon>
        <taxon>Actinomycetes</taxon>
        <taxon>Propionibacteriales</taxon>
        <taxon>Nocardioidaceae</taxon>
        <taxon>Nocardioides</taxon>
    </lineage>
</organism>
<protein>
    <submittedName>
        <fullName evidence="2">SseB family protein</fullName>
    </submittedName>
</protein>
<gene>
    <name evidence="2" type="ORF">G5V58_12325</name>
</gene>
<evidence type="ECO:0000313" key="3">
    <source>
        <dbReference type="Proteomes" id="UP000502996"/>
    </source>
</evidence>
<evidence type="ECO:0000313" key="2">
    <source>
        <dbReference type="EMBL" id="QIG45936.1"/>
    </source>
</evidence>